<evidence type="ECO:0000256" key="1">
    <source>
        <dbReference type="SAM" id="SignalP"/>
    </source>
</evidence>
<reference evidence="2 3" key="1">
    <citation type="submission" date="2019-08" db="EMBL/GenBank/DDBJ databases">
        <title>Pedobacter sp. nov., isolated from Han river, South Korea.</title>
        <authorList>
            <person name="Lee D.-H."/>
            <person name="Kim Y.-S."/>
            <person name="Hwang E.-M."/>
            <person name="Le Tran T.C."/>
            <person name="Cha C.-J."/>
        </authorList>
    </citation>
    <scope>NUCLEOTIDE SEQUENCE [LARGE SCALE GENOMIC DNA]</scope>
    <source>
        <strain evidence="2 3">CJ43</strain>
    </source>
</reference>
<proteinExistence type="predicted"/>
<protein>
    <submittedName>
        <fullName evidence="2">DUF2911 domain-containing protein</fullName>
    </submittedName>
</protein>
<dbReference type="Proteomes" id="UP000323653">
    <property type="component" value="Chromosome"/>
</dbReference>
<evidence type="ECO:0000313" key="2">
    <source>
        <dbReference type="EMBL" id="QEK53031.1"/>
    </source>
</evidence>
<organism evidence="2 3">
    <name type="scientific">Pedobacter aquae</name>
    <dbReference type="NCBI Taxonomy" id="2605747"/>
    <lineage>
        <taxon>Bacteria</taxon>
        <taxon>Pseudomonadati</taxon>
        <taxon>Bacteroidota</taxon>
        <taxon>Sphingobacteriia</taxon>
        <taxon>Sphingobacteriales</taxon>
        <taxon>Sphingobacteriaceae</taxon>
        <taxon>Pedobacter</taxon>
    </lineage>
</organism>
<dbReference type="RefSeq" id="WP_039450136.1">
    <property type="nucleotide sequence ID" value="NZ_CP043329.1"/>
</dbReference>
<feature type="chain" id="PRO_5022914392" evidence="1">
    <location>
        <begin position="23"/>
        <end position="173"/>
    </location>
</feature>
<gene>
    <name evidence="2" type="ORF">FYC62_16140</name>
</gene>
<name>A0A5C0VNB8_9SPHI</name>
<dbReference type="InterPro" id="IPR021314">
    <property type="entry name" value="DUF2911"/>
</dbReference>
<evidence type="ECO:0000313" key="3">
    <source>
        <dbReference type="Proteomes" id="UP000323653"/>
    </source>
</evidence>
<feature type="signal peptide" evidence="1">
    <location>
        <begin position="1"/>
        <end position="22"/>
    </location>
</feature>
<dbReference type="KEGG" id="pej:FYC62_16140"/>
<dbReference type="EMBL" id="CP043329">
    <property type="protein sequence ID" value="QEK53031.1"/>
    <property type="molecule type" value="Genomic_DNA"/>
</dbReference>
<dbReference type="AlphaFoldDB" id="A0A5C0VNB8"/>
<dbReference type="Pfam" id="PF11138">
    <property type="entry name" value="DUF2911"/>
    <property type="match status" value="1"/>
</dbReference>
<sequence>MKKTILLFSALFFLIGNVVVKAQEAKKQPASPPASVTETLSNGTKVSINYAQPGIKGRTIGKEIAPYGQVWRTGANAATQFEVSKDVKINGKSLAAGKYALFTIPGEKEWVVIFNKTWEQWGNYKYKEAEDALRFTVKTEKAKEFMERMTFTIAKNGEVALAWGNVHIDFMVK</sequence>
<accession>A0A5C0VNB8</accession>
<keyword evidence="1" id="KW-0732">Signal</keyword>
<keyword evidence="3" id="KW-1185">Reference proteome</keyword>